<proteinExistence type="predicted"/>
<evidence type="ECO:0000313" key="4">
    <source>
        <dbReference type="EMBL" id="NBN79533.1"/>
    </source>
</evidence>
<keyword evidence="5" id="KW-1185">Reference proteome</keyword>
<dbReference type="EMBL" id="JAABLQ010000001">
    <property type="protein sequence ID" value="NBN79533.1"/>
    <property type="molecule type" value="Genomic_DNA"/>
</dbReference>
<dbReference type="NCBIfam" id="TIGR02937">
    <property type="entry name" value="sigma70-ECF"/>
    <property type="match status" value="1"/>
</dbReference>
<dbReference type="InterPro" id="IPR013324">
    <property type="entry name" value="RNA_pol_sigma_r3/r4-like"/>
</dbReference>
<dbReference type="AlphaFoldDB" id="A0A7X5F4C8"/>
<dbReference type="Gene3D" id="1.10.10.10">
    <property type="entry name" value="Winged helix-like DNA-binding domain superfamily/Winged helix DNA-binding domain"/>
    <property type="match status" value="1"/>
</dbReference>
<dbReference type="InterPro" id="IPR013249">
    <property type="entry name" value="RNA_pol_sigma70_r4_t2"/>
</dbReference>
<dbReference type="Pfam" id="PF08281">
    <property type="entry name" value="Sigma70_r4_2"/>
    <property type="match status" value="1"/>
</dbReference>
<dbReference type="GO" id="GO:0006352">
    <property type="term" value="P:DNA-templated transcription initiation"/>
    <property type="evidence" value="ECO:0007669"/>
    <property type="project" value="InterPro"/>
</dbReference>
<evidence type="ECO:0000256" key="1">
    <source>
        <dbReference type="ARBA" id="ARBA00011344"/>
    </source>
</evidence>
<dbReference type="SUPFAM" id="SSF54427">
    <property type="entry name" value="NTF2-like"/>
    <property type="match status" value="1"/>
</dbReference>
<dbReference type="SUPFAM" id="SSF88946">
    <property type="entry name" value="Sigma2 domain of RNA polymerase sigma factors"/>
    <property type="match status" value="1"/>
</dbReference>
<gene>
    <name evidence="4" type="ORF">GWI72_14750</name>
</gene>
<dbReference type="GO" id="GO:0003677">
    <property type="term" value="F:DNA binding"/>
    <property type="evidence" value="ECO:0007669"/>
    <property type="project" value="InterPro"/>
</dbReference>
<name>A0A7X5F4C8_9HYPH</name>
<dbReference type="PANTHER" id="PTHR30173:SF36">
    <property type="entry name" value="ECF RNA POLYMERASE SIGMA FACTOR SIGJ"/>
    <property type="match status" value="1"/>
</dbReference>
<comment type="caution">
    <text evidence="4">The sequence shown here is derived from an EMBL/GenBank/DDBJ whole genome shotgun (WGS) entry which is preliminary data.</text>
</comment>
<dbReference type="InterPro" id="IPR007627">
    <property type="entry name" value="RNA_pol_sigma70_r2"/>
</dbReference>
<dbReference type="InterPro" id="IPR014284">
    <property type="entry name" value="RNA_pol_sigma-70_dom"/>
</dbReference>
<dbReference type="InterPro" id="IPR036388">
    <property type="entry name" value="WH-like_DNA-bd_sf"/>
</dbReference>
<dbReference type="InterPro" id="IPR013325">
    <property type="entry name" value="RNA_pol_sigma_r2"/>
</dbReference>
<dbReference type="InterPro" id="IPR032710">
    <property type="entry name" value="NTF2-like_dom_sf"/>
</dbReference>
<feature type="domain" description="RNA polymerase sigma factor 70 region 4 type 2" evidence="3">
    <location>
        <begin position="106"/>
        <end position="158"/>
    </location>
</feature>
<dbReference type="CDD" id="cd06171">
    <property type="entry name" value="Sigma70_r4"/>
    <property type="match status" value="1"/>
</dbReference>
<evidence type="ECO:0000259" key="2">
    <source>
        <dbReference type="Pfam" id="PF04542"/>
    </source>
</evidence>
<dbReference type="Proteomes" id="UP000586722">
    <property type="component" value="Unassembled WGS sequence"/>
</dbReference>
<dbReference type="Gene3D" id="1.10.1740.10">
    <property type="match status" value="1"/>
</dbReference>
<protein>
    <submittedName>
        <fullName evidence="4">Sigma-70 family RNA polymerase sigma factor</fullName>
    </submittedName>
</protein>
<dbReference type="InterPro" id="IPR052704">
    <property type="entry name" value="ECF_Sigma-70_Domain"/>
</dbReference>
<reference evidence="5" key="1">
    <citation type="submission" date="2020-01" db="EMBL/GenBank/DDBJ databases">
        <authorList>
            <person name="Fang Y."/>
            <person name="Sun R."/>
            <person name="Nie L."/>
            <person name="He J."/>
            <person name="Hao L."/>
            <person name="Wang L."/>
            <person name="Su S."/>
            <person name="Lv E."/>
            <person name="Zhang Z."/>
            <person name="Xie R."/>
            <person name="Liu H."/>
        </authorList>
    </citation>
    <scope>NUCLEOTIDE SEQUENCE [LARGE SCALE GENOMIC DNA]</scope>
    <source>
        <strain evidence="5">XCT-53</strain>
    </source>
</reference>
<feature type="domain" description="RNA polymerase sigma-70 region 2" evidence="2">
    <location>
        <begin position="11"/>
        <end position="73"/>
    </location>
</feature>
<comment type="subunit">
    <text evidence="1">Interacts transiently with the RNA polymerase catalytic core formed by RpoA, RpoB, RpoC and RpoZ (2 alpha, 1 beta, 1 beta' and 1 omega subunit) to form the RNA polymerase holoenzyme that can initiate transcription.</text>
</comment>
<dbReference type="RefSeq" id="WP_161709046.1">
    <property type="nucleotide sequence ID" value="NZ_JAABLQ010000001.1"/>
</dbReference>
<dbReference type="GO" id="GO:0016987">
    <property type="term" value="F:sigma factor activity"/>
    <property type="evidence" value="ECO:0007669"/>
    <property type="project" value="InterPro"/>
</dbReference>
<evidence type="ECO:0000259" key="3">
    <source>
        <dbReference type="Pfam" id="PF08281"/>
    </source>
</evidence>
<evidence type="ECO:0000313" key="5">
    <source>
        <dbReference type="Proteomes" id="UP000586722"/>
    </source>
</evidence>
<organism evidence="4 5">
    <name type="scientific">Pannonibacter tanglangensis</name>
    <dbReference type="NCBI Taxonomy" id="2750084"/>
    <lineage>
        <taxon>Bacteria</taxon>
        <taxon>Pseudomonadati</taxon>
        <taxon>Pseudomonadota</taxon>
        <taxon>Alphaproteobacteria</taxon>
        <taxon>Hyphomicrobiales</taxon>
        <taxon>Stappiaceae</taxon>
        <taxon>Pannonibacter</taxon>
    </lineage>
</organism>
<sequence>MTVWLERQEVTQARPRLMRLAYRLLGSRADAEDVVQDAWLAGLALSDPPDRPEAWLARVVTTRAIDLLRRQKRQRAAYTGCWLPEPWLDDGSDLPATDEAEVDLSMAVMRVLDRLSPLERAAFLLHDLFGLSFEEIGQTLGRSSVTCRKLASRARGQLQADRPRFPARPEDIARLTALIETCVRSGDTAALAAVLADDVELVSDGGAKVAAARRVLSGPAEVSGFLAGVLGQLAPGTAIVSRRANGGTALQFAEPGAPDSLVFLDLTPDGQLCGIYIQRNPDKLTALSPQG</sequence>
<dbReference type="PANTHER" id="PTHR30173">
    <property type="entry name" value="SIGMA 19 FACTOR"/>
    <property type="match status" value="1"/>
</dbReference>
<accession>A0A7X5F4C8</accession>
<dbReference type="SUPFAM" id="SSF88659">
    <property type="entry name" value="Sigma3 and sigma4 domains of RNA polymerase sigma factors"/>
    <property type="match status" value="1"/>
</dbReference>
<dbReference type="Pfam" id="PF04542">
    <property type="entry name" value="Sigma70_r2"/>
    <property type="match status" value="1"/>
</dbReference>